<keyword evidence="2" id="KW-1133">Transmembrane helix</keyword>
<feature type="transmembrane region" description="Helical" evidence="2">
    <location>
        <begin position="160"/>
        <end position="179"/>
    </location>
</feature>
<dbReference type="InterPro" id="IPR013766">
    <property type="entry name" value="Thioredoxin_domain"/>
</dbReference>
<dbReference type="PANTHER" id="PTHR45672">
    <property type="entry name" value="PROTEIN DISULFIDE-ISOMERASE C17H9.14C-RELATED"/>
    <property type="match status" value="1"/>
</dbReference>
<comment type="caution">
    <text evidence="5">The sequence shown here is derived from an EMBL/GenBank/DDBJ whole genome shotgun (WGS) entry which is preliminary data.</text>
</comment>
<dbReference type="PROSITE" id="PS51257">
    <property type="entry name" value="PROKAR_LIPOPROTEIN"/>
    <property type="match status" value="1"/>
</dbReference>
<feature type="chain" id="PRO_5041413612" description="Thioredoxin domain-containing protein" evidence="3">
    <location>
        <begin position="19"/>
        <end position="210"/>
    </location>
</feature>
<keyword evidence="6" id="KW-1185">Reference proteome</keyword>
<dbReference type="PROSITE" id="PS51352">
    <property type="entry name" value="THIOREDOXIN_2"/>
    <property type="match status" value="1"/>
</dbReference>
<evidence type="ECO:0000313" key="5">
    <source>
        <dbReference type="EMBL" id="CAJ1408880.1"/>
    </source>
</evidence>
<evidence type="ECO:0000256" key="3">
    <source>
        <dbReference type="SAM" id="SignalP"/>
    </source>
</evidence>
<dbReference type="GO" id="GO:0003756">
    <property type="term" value="F:protein disulfide isomerase activity"/>
    <property type="evidence" value="ECO:0007669"/>
    <property type="project" value="TreeGrafter"/>
</dbReference>
<dbReference type="InterPro" id="IPR051063">
    <property type="entry name" value="PDI"/>
</dbReference>
<keyword evidence="2" id="KW-0472">Membrane</keyword>
<dbReference type="InterPro" id="IPR036249">
    <property type="entry name" value="Thioredoxin-like_sf"/>
</dbReference>
<feature type="domain" description="Thioredoxin" evidence="4">
    <location>
        <begin position="3"/>
        <end position="132"/>
    </location>
</feature>
<dbReference type="PRINTS" id="PR00421">
    <property type="entry name" value="THIOREDOXIN"/>
</dbReference>
<organism evidence="5 6">
    <name type="scientific">Effrenium voratum</name>
    <dbReference type="NCBI Taxonomy" id="2562239"/>
    <lineage>
        <taxon>Eukaryota</taxon>
        <taxon>Sar</taxon>
        <taxon>Alveolata</taxon>
        <taxon>Dinophyceae</taxon>
        <taxon>Suessiales</taxon>
        <taxon>Symbiodiniaceae</taxon>
        <taxon>Effrenium</taxon>
    </lineage>
</organism>
<dbReference type="Gene3D" id="3.40.30.10">
    <property type="entry name" value="Glutaredoxin"/>
    <property type="match status" value="1"/>
</dbReference>
<keyword evidence="3" id="KW-0732">Signal</keyword>
<proteinExistence type="predicted"/>
<feature type="signal peptide" evidence="3">
    <location>
        <begin position="1"/>
        <end position="18"/>
    </location>
</feature>
<evidence type="ECO:0000256" key="2">
    <source>
        <dbReference type="SAM" id="Phobius"/>
    </source>
</evidence>
<keyword evidence="2" id="KW-0812">Transmembrane</keyword>
<dbReference type="AlphaFoldDB" id="A0AA36JMC9"/>
<dbReference type="CDD" id="cd02961">
    <property type="entry name" value="PDI_a_family"/>
    <property type="match status" value="1"/>
</dbReference>
<feature type="compositionally biased region" description="Basic and acidic residues" evidence="1">
    <location>
        <begin position="199"/>
        <end position="210"/>
    </location>
</feature>
<evidence type="ECO:0000259" key="4">
    <source>
        <dbReference type="PROSITE" id="PS51352"/>
    </source>
</evidence>
<dbReference type="SUPFAM" id="SSF52833">
    <property type="entry name" value="Thioredoxin-like"/>
    <property type="match status" value="1"/>
</dbReference>
<name>A0AA36JMC9_9DINO</name>
<dbReference type="PANTHER" id="PTHR45672:SF11">
    <property type="entry name" value="PROTEIN DISULFIDE-ISOMERASE C17H9.14C"/>
    <property type="match status" value="1"/>
</dbReference>
<accession>A0AA36JMC9</accession>
<protein>
    <recommendedName>
        <fullName evidence="4">Thioredoxin domain-containing protein</fullName>
    </recommendedName>
</protein>
<reference evidence="5" key="1">
    <citation type="submission" date="2023-08" db="EMBL/GenBank/DDBJ databases">
        <authorList>
            <person name="Chen Y."/>
            <person name="Shah S."/>
            <person name="Dougan E. K."/>
            <person name="Thang M."/>
            <person name="Chan C."/>
        </authorList>
    </citation>
    <scope>NUCLEOTIDE SEQUENCE</scope>
</reference>
<dbReference type="GO" id="GO:0005783">
    <property type="term" value="C:endoplasmic reticulum"/>
    <property type="evidence" value="ECO:0007669"/>
    <property type="project" value="TreeGrafter"/>
</dbReference>
<feature type="region of interest" description="Disordered" evidence="1">
    <location>
        <begin position="188"/>
        <end position="210"/>
    </location>
</feature>
<gene>
    <name evidence="5" type="ORF">EVOR1521_LOCUS30114</name>
</gene>
<evidence type="ECO:0000256" key="1">
    <source>
        <dbReference type="SAM" id="MobiDB-lite"/>
    </source>
</evidence>
<dbReference type="GO" id="GO:0006457">
    <property type="term" value="P:protein folding"/>
    <property type="evidence" value="ECO:0007669"/>
    <property type="project" value="TreeGrafter"/>
</dbReference>
<dbReference type="Pfam" id="PF00085">
    <property type="entry name" value="Thioredoxin"/>
    <property type="match status" value="1"/>
</dbReference>
<dbReference type="EMBL" id="CAUJNA010003738">
    <property type="protein sequence ID" value="CAJ1408880.1"/>
    <property type="molecule type" value="Genomic_DNA"/>
</dbReference>
<sequence length="210" mass="22766">MFLSRGLLVAGLVLCACGEDKEGAASQVTTLTDSNFEELVARGAGKPWAVKFYAPWCGHCKVLAPKWEELAEKLQGEVNVGKVDCTESQFIGNMFDVHGYPTLKLISEGQMYAFSGPRSIEALVAWAQGGYKSQEPTMYPFDRSAFHHYQIMASTIFAKYGFYIVGVLLVGIGAMICLLDPGAPVAMPSQPEAKPAQGAEKEEAESKKDS</sequence>
<evidence type="ECO:0000313" key="6">
    <source>
        <dbReference type="Proteomes" id="UP001178507"/>
    </source>
</evidence>
<dbReference type="Proteomes" id="UP001178507">
    <property type="component" value="Unassembled WGS sequence"/>
</dbReference>